<keyword evidence="1" id="KW-0175">Coiled coil</keyword>
<evidence type="ECO:0000256" key="2">
    <source>
        <dbReference type="SAM" id="MobiDB-lite"/>
    </source>
</evidence>
<dbReference type="EMBL" id="HBNS01059205">
    <property type="protein sequence ID" value="CAE4665038.1"/>
    <property type="molecule type" value="Transcribed_RNA"/>
</dbReference>
<dbReference type="InterPro" id="IPR003613">
    <property type="entry name" value="Ubox_domain"/>
</dbReference>
<dbReference type="Gene3D" id="3.30.40.10">
    <property type="entry name" value="Zinc/RING finger domain, C3HC4 (zinc finger)"/>
    <property type="match status" value="1"/>
</dbReference>
<feature type="chain" id="PRO_5030860898" description="PDZ domain-containing protein" evidence="3">
    <location>
        <begin position="16"/>
        <end position="490"/>
    </location>
</feature>
<feature type="coiled-coil region" evidence="1">
    <location>
        <begin position="129"/>
        <end position="191"/>
    </location>
</feature>
<dbReference type="AlphaFoldDB" id="A0A7S4T4M1"/>
<dbReference type="SMART" id="SM00228">
    <property type="entry name" value="PDZ"/>
    <property type="match status" value="1"/>
</dbReference>
<evidence type="ECO:0000259" key="4">
    <source>
        <dbReference type="SMART" id="SM00228"/>
    </source>
</evidence>
<dbReference type="SUPFAM" id="SSF50156">
    <property type="entry name" value="PDZ domain-like"/>
    <property type="match status" value="1"/>
</dbReference>
<dbReference type="InterPro" id="IPR001478">
    <property type="entry name" value="PDZ"/>
</dbReference>
<feature type="region of interest" description="Disordered" evidence="2">
    <location>
        <begin position="332"/>
        <end position="407"/>
    </location>
</feature>
<name>A0A7S4T4M1_9STRA</name>
<dbReference type="PANTHER" id="PTHR38909">
    <property type="entry name" value="G PROTEIN GAMMA DOMAIN-CONTAINING PROTEIN"/>
    <property type="match status" value="1"/>
</dbReference>
<dbReference type="Pfam" id="PF04564">
    <property type="entry name" value="U-box"/>
    <property type="match status" value="1"/>
</dbReference>
<dbReference type="InterPro" id="IPR013083">
    <property type="entry name" value="Znf_RING/FYVE/PHD"/>
</dbReference>
<dbReference type="GO" id="GO:0004842">
    <property type="term" value="F:ubiquitin-protein transferase activity"/>
    <property type="evidence" value="ECO:0007669"/>
    <property type="project" value="InterPro"/>
</dbReference>
<feature type="compositionally biased region" description="Polar residues" evidence="2">
    <location>
        <begin position="362"/>
        <end position="373"/>
    </location>
</feature>
<feature type="signal peptide" evidence="3">
    <location>
        <begin position="1"/>
        <end position="15"/>
    </location>
</feature>
<feature type="compositionally biased region" description="Polar residues" evidence="2">
    <location>
        <begin position="332"/>
        <end position="349"/>
    </location>
</feature>
<dbReference type="Gene3D" id="2.30.42.10">
    <property type="match status" value="1"/>
</dbReference>
<feature type="domain" description="PDZ" evidence="4">
    <location>
        <begin position="417"/>
        <end position="489"/>
    </location>
</feature>
<organism evidence="5">
    <name type="scientific">Ditylum brightwellii</name>
    <dbReference type="NCBI Taxonomy" id="49249"/>
    <lineage>
        <taxon>Eukaryota</taxon>
        <taxon>Sar</taxon>
        <taxon>Stramenopiles</taxon>
        <taxon>Ochrophyta</taxon>
        <taxon>Bacillariophyta</taxon>
        <taxon>Mediophyceae</taxon>
        <taxon>Lithodesmiophycidae</taxon>
        <taxon>Lithodesmiales</taxon>
        <taxon>Lithodesmiaceae</taxon>
        <taxon>Ditylum</taxon>
    </lineage>
</organism>
<dbReference type="PANTHER" id="PTHR38909:SF1">
    <property type="entry name" value="G PROTEIN GAMMA DOMAIN-CONTAINING PROTEIN"/>
    <property type="match status" value="1"/>
</dbReference>
<feature type="compositionally biased region" description="Basic and acidic residues" evidence="2">
    <location>
        <begin position="394"/>
        <end position="407"/>
    </location>
</feature>
<evidence type="ECO:0000256" key="1">
    <source>
        <dbReference type="SAM" id="Coils"/>
    </source>
</evidence>
<accession>A0A7S4T4M1</accession>
<dbReference type="GO" id="GO:0016567">
    <property type="term" value="P:protein ubiquitination"/>
    <property type="evidence" value="ECO:0007669"/>
    <property type="project" value="InterPro"/>
</dbReference>
<evidence type="ECO:0000313" key="5">
    <source>
        <dbReference type="EMBL" id="CAE4665038.1"/>
    </source>
</evidence>
<sequence>MSSCVLFEIISLAVTIKQMCNTASDTSKFLNAVGSEMSMAIDICNKCEMKSITPNTTDLLCRVKENMIDMKKTVEKVKSMSRVKFIFMAPDLQKDIERKLHIFHILIQTLNTTMLADVAVAIKNFTVCQNELKESIQNEAKEVKMLLEAKEDDVLRYLSENYTDKELKEGMEELMKERDILKQENKGLLGSKEDQELHYMDQIISMLSVASLDYQEQEHTVAGSKEQATIPQLPSSCYCPITCELLTDPVIVDADCSCTVSREAMKQWSDQNKTTCPVCNSVLRSYVLKPNAQLRETIEFLVAQPSLSEKKPSPISQDKNSSVSSMSNILNASTQKKNSGNSRIISSIKNIGKRKPKDNQKGKTTNSNGTQKGNHLPVAIITPLDNNSTTGVSEARDTKSQSPTSKEERIVVHAPPGRLGVVIDTPKFNNPFVWSIKDSSPIADLVRVGDKLIAVDDKDVTSLTAAKVSEIMTKKATNPTRKLSFIRTHK</sequence>
<dbReference type="SUPFAM" id="SSF57850">
    <property type="entry name" value="RING/U-box"/>
    <property type="match status" value="1"/>
</dbReference>
<keyword evidence="3" id="KW-0732">Signal</keyword>
<evidence type="ECO:0000256" key="3">
    <source>
        <dbReference type="SAM" id="SignalP"/>
    </source>
</evidence>
<dbReference type="InterPro" id="IPR036034">
    <property type="entry name" value="PDZ_sf"/>
</dbReference>
<reference evidence="5" key="1">
    <citation type="submission" date="2021-01" db="EMBL/GenBank/DDBJ databases">
        <authorList>
            <person name="Corre E."/>
            <person name="Pelletier E."/>
            <person name="Niang G."/>
            <person name="Scheremetjew M."/>
            <person name="Finn R."/>
            <person name="Kale V."/>
            <person name="Holt S."/>
            <person name="Cochrane G."/>
            <person name="Meng A."/>
            <person name="Brown T."/>
            <person name="Cohen L."/>
        </authorList>
    </citation>
    <scope>NUCLEOTIDE SEQUENCE</scope>
    <source>
        <strain evidence="5">GSO104</strain>
    </source>
</reference>
<proteinExistence type="predicted"/>
<gene>
    <name evidence="5" type="ORF">DBRI00130_LOCUS42567</name>
</gene>
<protein>
    <recommendedName>
        <fullName evidence="4">PDZ domain-containing protein</fullName>
    </recommendedName>
</protein>